<feature type="transmembrane region" description="Helical" evidence="1">
    <location>
        <begin position="6"/>
        <end position="24"/>
    </location>
</feature>
<dbReference type="GO" id="GO:0005829">
    <property type="term" value="C:cytosol"/>
    <property type="evidence" value="ECO:0007669"/>
    <property type="project" value="GOC"/>
</dbReference>
<dbReference type="GO" id="GO:0005770">
    <property type="term" value="C:late endosome"/>
    <property type="evidence" value="ECO:0007669"/>
    <property type="project" value="TreeGrafter"/>
</dbReference>
<feature type="domain" description="FAD dependent oxidoreductase" evidence="2">
    <location>
        <begin position="7"/>
        <end position="407"/>
    </location>
</feature>
<dbReference type="GO" id="GO:0042147">
    <property type="term" value="P:retrograde transport, endosome to Golgi"/>
    <property type="evidence" value="ECO:0007669"/>
    <property type="project" value="TreeGrafter"/>
</dbReference>
<evidence type="ECO:0000256" key="1">
    <source>
        <dbReference type="SAM" id="Phobius"/>
    </source>
</evidence>
<proteinExistence type="predicted"/>
<keyword evidence="1" id="KW-0472">Membrane</keyword>
<keyword evidence="1" id="KW-0812">Transmembrane</keyword>
<dbReference type="PANTHER" id="PTHR13847:SF150">
    <property type="entry name" value="OXIDOREDUCTASE TDA3-RELATED"/>
    <property type="match status" value="1"/>
</dbReference>
<name>A0A8H4Q1V7_9HYPO</name>
<gene>
    <name evidence="3" type="ORF">GQ602_006784</name>
</gene>
<comment type="caution">
    <text evidence="3">The sequence shown here is derived from an EMBL/GenBank/DDBJ whole genome shotgun (WGS) entry which is preliminary data.</text>
</comment>
<dbReference type="InterPro" id="IPR036188">
    <property type="entry name" value="FAD/NAD-bd_sf"/>
</dbReference>
<dbReference type="Gene3D" id="3.30.9.10">
    <property type="entry name" value="D-Amino Acid Oxidase, subunit A, domain 2"/>
    <property type="match status" value="1"/>
</dbReference>
<reference evidence="3 4" key="1">
    <citation type="journal article" date="2020" name="G3 (Bethesda)">
        <title>Genetic Underpinnings of Host Manipulation by Ophiocordyceps as Revealed by Comparative Transcriptomics.</title>
        <authorList>
            <person name="Will I."/>
            <person name="Das B."/>
            <person name="Trinh T."/>
            <person name="Brachmann A."/>
            <person name="Ohm R.A."/>
            <person name="de Bekker C."/>
        </authorList>
    </citation>
    <scope>NUCLEOTIDE SEQUENCE [LARGE SCALE GENOMIC DNA]</scope>
    <source>
        <strain evidence="3 4">EC05</strain>
    </source>
</reference>
<dbReference type="AlphaFoldDB" id="A0A8H4Q1V7"/>
<keyword evidence="1" id="KW-1133">Transmembrane helix</keyword>
<dbReference type="PROSITE" id="PS51257">
    <property type="entry name" value="PROKAR_LIPOPROTEIN"/>
    <property type="match status" value="1"/>
</dbReference>
<sequence>MAQQRHIVIIGGGIIGCTTAYYLTRHPDFDIRTHKVVLLEAAPGVAAGASGRAGGLLALWAYPACLVPLSFRLHAELADEHDGARRWGYRRLTCGSVSATVTRSRLDDLCRRSVASSEPDAAGEGTWESLPKKDASASALLEPAHLPPELDWLDDQSVIGWAEMGYGETTPTAQVHPLHFTTSIAELAVEAGVELRTLAKVTNIVSIAGVEAVEYLDRRTGETKSLTGVTDVIVAAGPWTGRLLPSSKVSGLRAHSVVYEADVSPFAVFTDIRLPSDFVPEHRARRGQKRMHKGSVDPEMYARPFGEVYACGEPDSAVPLPETADEVQCDESQCDDLSSYIATISPLLAAAPIKAKQACYLPRHMRFGQESGPLLGPTSVPGLWVAAGHTCWGIQNGPATGKLMAEMLLGGAAVSADVDKLDPGKFRV</sequence>
<evidence type="ECO:0000313" key="4">
    <source>
        <dbReference type="Proteomes" id="UP000562929"/>
    </source>
</evidence>
<dbReference type="PANTHER" id="PTHR13847">
    <property type="entry name" value="SARCOSINE DEHYDROGENASE-RELATED"/>
    <property type="match status" value="1"/>
</dbReference>
<accession>A0A8H4Q1V7</accession>
<dbReference type="EMBL" id="JAACLJ010000008">
    <property type="protein sequence ID" value="KAF4582160.1"/>
    <property type="molecule type" value="Genomic_DNA"/>
</dbReference>
<protein>
    <submittedName>
        <fullName evidence="3">Oxidoreductase</fullName>
    </submittedName>
</protein>
<dbReference type="InterPro" id="IPR006076">
    <property type="entry name" value="FAD-dep_OxRdtase"/>
</dbReference>
<dbReference type="Proteomes" id="UP000562929">
    <property type="component" value="Unassembled WGS sequence"/>
</dbReference>
<dbReference type="Gene3D" id="3.50.50.60">
    <property type="entry name" value="FAD/NAD(P)-binding domain"/>
    <property type="match status" value="1"/>
</dbReference>
<dbReference type="SUPFAM" id="SSF51905">
    <property type="entry name" value="FAD/NAD(P)-binding domain"/>
    <property type="match status" value="1"/>
</dbReference>
<dbReference type="OrthoDB" id="498204at2759"/>
<keyword evidence="4" id="KW-1185">Reference proteome</keyword>
<evidence type="ECO:0000259" key="2">
    <source>
        <dbReference type="Pfam" id="PF01266"/>
    </source>
</evidence>
<organism evidence="3 4">
    <name type="scientific">Ophiocordyceps camponoti-floridani</name>
    <dbReference type="NCBI Taxonomy" id="2030778"/>
    <lineage>
        <taxon>Eukaryota</taxon>
        <taxon>Fungi</taxon>
        <taxon>Dikarya</taxon>
        <taxon>Ascomycota</taxon>
        <taxon>Pezizomycotina</taxon>
        <taxon>Sordariomycetes</taxon>
        <taxon>Hypocreomycetidae</taxon>
        <taxon>Hypocreales</taxon>
        <taxon>Ophiocordycipitaceae</taxon>
        <taxon>Ophiocordyceps</taxon>
    </lineage>
</organism>
<evidence type="ECO:0000313" key="3">
    <source>
        <dbReference type="EMBL" id="KAF4582160.1"/>
    </source>
</evidence>
<dbReference type="Pfam" id="PF01266">
    <property type="entry name" value="DAO"/>
    <property type="match status" value="1"/>
</dbReference>